<dbReference type="VEuPathDB" id="FungiDB:I7I53_08776"/>
<dbReference type="EMBL" id="CP069102">
    <property type="protein sequence ID" value="QSS48694.1"/>
    <property type="molecule type" value="Genomic_DNA"/>
</dbReference>
<name>A0A8A1L8E5_AJEC8</name>
<evidence type="ECO:0000313" key="1">
    <source>
        <dbReference type="EMBL" id="QSS48694.1"/>
    </source>
</evidence>
<protein>
    <submittedName>
        <fullName evidence="1">Uncharacterized protein</fullName>
    </submittedName>
</protein>
<sequence length="88" mass="9726">MAVLNCQFNLEIFLSYRTTFPPHIYSGVFHLVTSRIMSGNADKAKEACDTPSMQLTKILSKTSLPSSAVLAAISQSPWRSPLQNKPKN</sequence>
<dbReference type="AlphaFoldDB" id="A0A8A1L8E5"/>
<proteinExistence type="predicted"/>
<organism evidence="1 2">
    <name type="scientific">Ajellomyces capsulatus (strain H88)</name>
    <name type="common">Darling's disease fungus</name>
    <name type="synonym">Histoplasma capsulatum</name>
    <dbReference type="NCBI Taxonomy" id="544711"/>
    <lineage>
        <taxon>Eukaryota</taxon>
        <taxon>Fungi</taxon>
        <taxon>Dikarya</taxon>
        <taxon>Ascomycota</taxon>
        <taxon>Pezizomycotina</taxon>
        <taxon>Eurotiomycetes</taxon>
        <taxon>Eurotiomycetidae</taxon>
        <taxon>Onygenales</taxon>
        <taxon>Ajellomycetaceae</taxon>
        <taxon>Histoplasma</taxon>
    </lineage>
</organism>
<gene>
    <name evidence="1" type="ORF">I7I53_08776</name>
</gene>
<dbReference type="Proteomes" id="UP000663419">
    <property type="component" value="Chromosome 1"/>
</dbReference>
<evidence type="ECO:0000313" key="2">
    <source>
        <dbReference type="Proteomes" id="UP000663419"/>
    </source>
</evidence>
<accession>A0A8A1L8E5</accession>
<reference evidence="1" key="1">
    <citation type="submission" date="2021-01" db="EMBL/GenBank/DDBJ databases">
        <title>Chromosome-level genome assembly of a human fungal pathogen reveals clustering of transcriptionally co-regulated genes.</title>
        <authorList>
            <person name="Voorhies M."/>
            <person name="Cohen S."/>
            <person name="Shea T.P."/>
            <person name="Petrus S."/>
            <person name="Munoz J.F."/>
            <person name="Poplawski S."/>
            <person name="Goldman W.E."/>
            <person name="Michael T."/>
            <person name="Cuomo C.A."/>
            <person name="Sil A."/>
            <person name="Beyhan S."/>
        </authorList>
    </citation>
    <scope>NUCLEOTIDE SEQUENCE</scope>
    <source>
        <strain evidence="1">H88</strain>
    </source>
</reference>